<sequence>MSRILGVVADTEDARSGDARTKVSVCRCCEARRGCLELFSFNDLTSTQRRLYEGYISFDSYNYSTIEDSTKPDVGVLLFSIVGMSKLHAVVVTFEGSSGYNINSWWWNLRVCRFGYNES</sequence>
<dbReference type="EMBL" id="KN818299">
    <property type="protein sequence ID" value="KIL60434.1"/>
    <property type="molecule type" value="Genomic_DNA"/>
</dbReference>
<organism evidence="1 2">
    <name type="scientific">Amanita muscaria (strain Koide BX008)</name>
    <dbReference type="NCBI Taxonomy" id="946122"/>
    <lineage>
        <taxon>Eukaryota</taxon>
        <taxon>Fungi</taxon>
        <taxon>Dikarya</taxon>
        <taxon>Basidiomycota</taxon>
        <taxon>Agaricomycotina</taxon>
        <taxon>Agaricomycetes</taxon>
        <taxon>Agaricomycetidae</taxon>
        <taxon>Agaricales</taxon>
        <taxon>Pluteineae</taxon>
        <taxon>Amanitaceae</taxon>
        <taxon>Amanita</taxon>
    </lineage>
</organism>
<evidence type="ECO:0000313" key="2">
    <source>
        <dbReference type="Proteomes" id="UP000054549"/>
    </source>
</evidence>
<dbReference type="AlphaFoldDB" id="A0A0C2T1U4"/>
<protein>
    <submittedName>
        <fullName evidence="1">Uncharacterized protein</fullName>
    </submittedName>
</protein>
<evidence type="ECO:0000313" key="1">
    <source>
        <dbReference type="EMBL" id="KIL60434.1"/>
    </source>
</evidence>
<keyword evidence="2" id="KW-1185">Reference proteome</keyword>
<name>A0A0C2T1U4_AMAMK</name>
<dbReference type="HOGENOM" id="CLU_2060918_0_0_1"/>
<reference evidence="1 2" key="1">
    <citation type="submission" date="2014-04" db="EMBL/GenBank/DDBJ databases">
        <title>Evolutionary Origins and Diversification of the Mycorrhizal Mutualists.</title>
        <authorList>
            <consortium name="DOE Joint Genome Institute"/>
            <consortium name="Mycorrhizal Genomics Consortium"/>
            <person name="Kohler A."/>
            <person name="Kuo A."/>
            <person name="Nagy L.G."/>
            <person name="Floudas D."/>
            <person name="Copeland A."/>
            <person name="Barry K.W."/>
            <person name="Cichocki N."/>
            <person name="Veneault-Fourrey C."/>
            <person name="LaButti K."/>
            <person name="Lindquist E.A."/>
            <person name="Lipzen A."/>
            <person name="Lundell T."/>
            <person name="Morin E."/>
            <person name="Murat C."/>
            <person name="Riley R."/>
            <person name="Ohm R."/>
            <person name="Sun H."/>
            <person name="Tunlid A."/>
            <person name="Henrissat B."/>
            <person name="Grigoriev I.V."/>
            <person name="Hibbett D.S."/>
            <person name="Martin F."/>
        </authorList>
    </citation>
    <scope>NUCLEOTIDE SEQUENCE [LARGE SCALE GENOMIC DNA]</scope>
    <source>
        <strain evidence="1 2">Koide BX008</strain>
    </source>
</reference>
<gene>
    <name evidence="1" type="ORF">M378DRAFT_921437</name>
</gene>
<dbReference type="InParanoid" id="A0A0C2T1U4"/>
<proteinExistence type="predicted"/>
<accession>A0A0C2T1U4</accession>
<dbReference type="Proteomes" id="UP000054549">
    <property type="component" value="Unassembled WGS sequence"/>
</dbReference>